<organism evidence="2 3">
    <name type="scientific">Clonorchis sinensis</name>
    <name type="common">Chinese liver fluke</name>
    <dbReference type="NCBI Taxonomy" id="79923"/>
    <lineage>
        <taxon>Eukaryota</taxon>
        <taxon>Metazoa</taxon>
        <taxon>Spiralia</taxon>
        <taxon>Lophotrochozoa</taxon>
        <taxon>Platyhelminthes</taxon>
        <taxon>Trematoda</taxon>
        <taxon>Digenea</taxon>
        <taxon>Opisthorchiida</taxon>
        <taxon>Opisthorchiata</taxon>
        <taxon>Opisthorchiidae</taxon>
        <taxon>Clonorchis</taxon>
    </lineage>
</organism>
<evidence type="ECO:0000313" key="2">
    <source>
        <dbReference type="EMBL" id="GAA53522.1"/>
    </source>
</evidence>
<gene>
    <name evidence="2" type="ORF">CLF_110417</name>
</gene>
<feature type="domain" description="Deoxynucleoside kinase" evidence="1">
    <location>
        <begin position="70"/>
        <end position="300"/>
    </location>
</feature>
<dbReference type="GO" id="GO:0006120">
    <property type="term" value="P:mitochondrial electron transport, NADH to ubiquinone"/>
    <property type="evidence" value="ECO:0007669"/>
    <property type="project" value="TreeGrafter"/>
</dbReference>
<keyword evidence="3" id="KW-1185">Reference proteome</keyword>
<reference key="2">
    <citation type="submission" date="2011-10" db="EMBL/GenBank/DDBJ databases">
        <title>The genome and transcriptome sequence of Clonorchis sinensis provide insights into the carcinogenic liver fluke.</title>
        <authorList>
            <person name="Wang X."/>
            <person name="Huang Y."/>
            <person name="Chen W."/>
            <person name="Liu H."/>
            <person name="Guo L."/>
            <person name="Chen Y."/>
            <person name="Luo F."/>
            <person name="Zhou W."/>
            <person name="Sun J."/>
            <person name="Mao Q."/>
            <person name="Liang P."/>
            <person name="Zhou C."/>
            <person name="Tian Y."/>
            <person name="Men J."/>
            <person name="Lv X."/>
            <person name="Huang L."/>
            <person name="Zhou J."/>
            <person name="Hu Y."/>
            <person name="Li R."/>
            <person name="Zhang F."/>
            <person name="Lei H."/>
            <person name="Li X."/>
            <person name="Hu X."/>
            <person name="Liang C."/>
            <person name="Xu J."/>
            <person name="Wu Z."/>
            <person name="Yu X."/>
        </authorList>
    </citation>
    <scope>NUCLEOTIDE SEQUENCE</scope>
    <source>
        <strain>Henan</strain>
    </source>
</reference>
<dbReference type="InterPro" id="IPR050566">
    <property type="entry name" value="Deoxyribonucleoside_kinase"/>
</dbReference>
<dbReference type="InterPro" id="IPR027417">
    <property type="entry name" value="P-loop_NTPase"/>
</dbReference>
<dbReference type="Gene3D" id="3.40.50.300">
    <property type="entry name" value="P-loop containing nucleotide triphosphate hydrolases"/>
    <property type="match status" value="1"/>
</dbReference>
<dbReference type="PANTHER" id="PTHR10513">
    <property type="entry name" value="DEOXYNUCLEOSIDE KINASE"/>
    <property type="match status" value="1"/>
</dbReference>
<evidence type="ECO:0000259" key="1">
    <source>
        <dbReference type="Pfam" id="PF01712"/>
    </source>
</evidence>
<dbReference type="SUPFAM" id="SSF52540">
    <property type="entry name" value="P-loop containing nucleoside triphosphate hydrolases"/>
    <property type="match status" value="1"/>
</dbReference>
<sequence length="494" mass="57119">MALIAHTPVALRRAQLSTLKCIYRSIKMIESGEIAYAKPPPFDYISQPFSLIRSIRDPTYARLNENSKVIVVEGNIGCGKSFLAAKLAEHFGMNYFPDVTEDDIYIFKDCNPAFDLRCHNAILPDDAKYYTCEMFWNEPDLINKGKPLYLQLQFYIRRHLKYLKGLCTLFNTGRGFITDRSPFSEIAWSDAFLRAGYMSDRASRWFNQHHGLTSRRLWKPHLVIYVKATNQQIRDHFKKRNLPWEMNGINLTDKFLDTYTKMLETSYLARMSRYSEIMTIDGSTVDVYDENDIRIIAQKITEMNFSGAHLLRDNYKFLEWRMGLFNDRAKINARAKFSDAGRSFSMQFKKINPPQDMYECVYSYDAREHQVRLLYMRCHRTFPVVDASFAFKTSSVLLSLLRELIVSLVTVLVQTELVMPVHRLTVPIPLRRYLKYATGRDGPSDVTVTDKSDTHVVGQEVEPLTGPGLPTFEFLLRRKSGSPEGRTRNISDGG</sequence>
<name>G7YKP0_CLOSI</name>
<dbReference type="EMBL" id="DF143517">
    <property type="protein sequence ID" value="GAA53522.1"/>
    <property type="molecule type" value="Genomic_DNA"/>
</dbReference>
<dbReference type="Pfam" id="PF01712">
    <property type="entry name" value="dNK"/>
    <property type="match status" value="1"/>
</dbReference>
<evidence type="ECO:0000313" key="3">
    <source>
        <dbReference type="Proteomes" id="UP000008909"/>
    </source>
</evidence>
<keyword evidence="2" id="KW-0830">Ubiquinone</keyword>
<dbReference type="Proteomes" id="UP000008909">
    <property type="component" value="Unassembled WGS sequence"/>
</dbReference>
<dbReference type="InterPro" id="IPR031314">
    <property type="entry name" value="DNK_dom"/>
</dbReference>
<protein>
    <submittedName>
        <fullName evidence="2">NADH dehydrogenase [ubiquinone] 1 alpha subcomplex subunit 10 mitochondrial</fullName>
    </submittedName>
</protein>
<dbReference type="GO" id="GO:0005739">
    <property type="term" value="C:mitochondrion"/>
    <property type="evidence" value="ECO:0007669"/>
    <property type="project" value="GOC"/>
</dbReference>
<dbReference type="AlphaFoldDB" id="G7YKP0"/>
<proteinExistence type="predicted"/>
<dbReference type="PANTHER" id="PTHR10513:SF15">
    <property type="entry name" value="NADH DEHYDROGENASE [UBIQUINONE] 1 ALPHA SUBCOMPLEX SUBUNIT 10, MITOCHONDRIAL"/>
    <property type="match status" value="1"/>
</dbReference>
<accession>G7YKP0</accession>
<reference evidence="2" key="1">
    <citation type="journal article" date="2011" name="Genome Biol.">
        <title>The draft genome of the carcinogenic human liver fluke Clonorchis sinensis.</title>
        <authorList>
            <person name="Wang X."/>
            <person name="Chen W."/>
            <person name="Huang Y."/>
            <person name="Sun J."/>
            <person name="Men J."/>
            <person name="Liu H."/>
            <person name="Luo F."/>
            <person name="Guo L."/>
            <person name="Lv X."/>
            <person name="Deng C."/>
            <person name="Zhou C."/>
            <person name="Fan Y."/>
            <person name="Li X."/>
            <person name="Huang L."/>
            <person name="Hu Y."/>
            <person name="Liang C."/>
            <person name="Hu X."/>
            <person name="Xu J."/>
            <person name="Yu X."/>
        </authorList>
    </citation>
    <scope>NUCLEOTIDE SEQUENCE [LARGE SCALE GENOMIC DNA]</scope>
    <source>
        <strain evidence="2">Henan</strain>
    </source>
</reference>